<accession>A0A3A8IVD3</accession>
<dbReference type="PANTHER" id="PTHR34475">
    <property type="match status" value="1"/>
</dbReference>
<feature type="compositionally biased region" description="Low complexity" evidence="1">
    <location>
        <begin position="321"/>
        <end position="351"/>
    </location>
</feature>
<dbReference type="GO" id="GO:0003677">
    <property type="term" value="F:DNA binding"/>
    <property type="evidence" value="ECO:0007669"/>
    <property type="project" value="InterPro"/>
</dbReference>
<feature type="compositionally biased region" description="Polar residues" evidence="1">
    <location>
        <begin position="476"/>
        <end position="486"/>
    </location>
</feature>
<dbReference type="InterPro" id="IPR010982">
    <property type="entry name" value="Lambda_DNA-bd_dom_sf"/>
</dbReference>
<dbReference type="Pfam" id="PF00226">
    <property type="entry name" value="DnaJ"/>
    <property type="match status" value="1"/>
</dbReference>
<organism evidence="3 4">
    <name type="scientific">Corallococcus terminator</name>
    <dbReference type="NCBI Taxonomy" id="2316733"/>
    <lineage>
        <taxon>Bacteria</taxon>
        <taxon>Pseudomonadati</taxon>
        <taxon>Myxococcota</taxon>
        <taxon>Myxococcia</taxon>
        <taxon>Myxococcales</taxon>
        <taxon>Cystobacterineae</taxon>
        <taxon>Myxococcaceae</taxon>
        <taxon>Corallococcus</taxon>
    </lineage>
</organism>
<dbReference type="InterPro" id="IPR001387">
    <property type="entry name" value="Cro/C1-type_HTH"/>
</dbReference>
<gene>
    <name evidence="3" type="ORF">D7V88_15830</name>
</gene>
<feature type="region of interest" description="Disordered" evidence="1">
    <location>
        <begin position="207"/>
        <end position="255"/>
    </location>
</feature>
<dbReference type="SUPFAM" id="SSF47413">
    <property type="entry name" value="lambda repressor-like DNA-binding domains"/>
    <property type="match status" value="1"/>
</dbReference>
<name>A0A3A8IVD3_9BACT</name>
<feature type="compositionally biased region" description="Pro residues" evidence="1">
    <location>
        <begin position="409"/>
        <end position="418"/>
    </location>
</feature>
<dbReference type="Proteomes" id="UP000268094">
    <property type="component" value="Unassembled WGS sequence"/>
</dbReference>
<dbReference type="SMART" id="SM00271">
    <property type="entry name" value="DnaJ"/>
    <property type="match status" value="1"/>
</dbReference>
<dbReference type="InterPro" id="IPR036869">
    <property type="entry name" value="J_dom_sf"/>
</dbReference>
<feature type="region of interest" description="Disordered" evidence="1">
    <location>
        <begin position="288"/>
        <end position="521"/>
    </location>
</feature>
<dbReference type="InterPro" id="IPR050400">
    <property type="entry name" value="Bact_Cytoskel_RodZ"/>
</dbReference>
<dbReference type="CDD" id="cd06257">
    <property type="entry name" value="DnaJ"/>
    <property type="match status" value="1"/>
</dbReference>
<protein>
    <submittedName>
        <fullName evidence="3">Molecular chaperone DnaJ</fullName>
    </submittedName>
</protein>
<feature type="domain" description="J" evidence="2">
    <location>
        <begin position="8"/>
        <end position="78"/>
    </location>
</feature>
<dbReference type="PROSITE" id="PS50076">
    <property type="entry name" value="DNAJ_2"/>
    <property type="match status" value="1"/>
</dbReference>
<dbReference type="SUPFAM" id="SSF46565">
    <property type="entry name" value="Chaperone J-domain"/>
    <property type="match status" value="1"/>
</dbReference>
<dbReference type="RefSeq" id="WP_120541474.1">
    <property type="nucleotide sequence ID" value="NZ_RAVZ01000096.1"/>
</dbReference>
<keyword evidence="4" id="KW-1185">Reference proteome</keyword>
<dbReference type="InterPro" id="IPR001623">
    <property type="entry name" value="DnaJ_domain"/>
</dbReference>
<proteinExistence type="predicted"/>
<dbReference type="Gene3D" id="1.10.260.40">
    <property type="entry name" value="lambda repressor-like DNA-binding domains"/>
    <property type="match status" value="1"/>
</dbReference>
<evidence type="ECO:0000259" key="2">
    <source>
        <dbReference type="PROSITE" id="PS50076"/>
    </source>
</evidence>
<feature type="compositionally biased region" description="Basic and acidic residues" evidence="1">
    <location>
        <begin position="153"/>
        <end position="168"/>
    </location>
</feature>
<dbReference type="PANTHER" id="PTHR34475:SF1">
    <property type="entry name" value="CYTOSKELETON PROTEIN RODZ"/>
    <property type="match status" value="1"/>
</dbReference>
<feature type="compositionally biased region" description="Low complexity" evidence="1">
    <location>
        <begin position="392"/>
        <end position="402"/>
    </location>
</feature>
<dbReference type="Gene3D" id="1.10.287.110">
    <property type="entry name" value="DnaJ domain"/>
    <property type="match status" value="1"/>
</dbReference>
<dbReference type="AlphaFoldDB" id="A0A3A8IVD3"/>
<reference evidence="4" key="1">
    <citation type="submission" date="2018-09" db="EMBL/GenBank/DDBJ databases">
        <authorList>
            <person name="Livingstone P.G."/>
            <person name="Whitworth D.E."/>
        </authorList>
    </citation>
    <scope>NUCLEOTIDE SEQUENCE [LARGE SCALE GENOMIC DNA]</scope>
    <source>
        <strain evidence="4">CA054A</strain>
    </source>
</reference>
<feature type="compositionally biased region" description="Low complexity" evidence="1">
    <location>
        <begin position="288"/>
        <end position="301"/>
    </location>
</feature>
<sequence length="649" mass="66113">MKPFAQQTYYEILEVPPSASDDDIRAAHQRLMELYSPDSIAVYALGDPDQVDALREKMTEAMEMLTDADLRVEYDRSIGLSTERLAKATVAAGAVEKADSAARVAEALATAAAALAKAAGAVDAERVEAESRLKAAASVNDEEAPRTSGSPGKSEERMRGEESKRQEASGEDASGMTPEPVMVGGVAVVEAFRASFTRSLSFVYVPAGPLRGQGRGVPRAPPASVEPRGQASSEAEAPQTPGALSTTPVESAPVATSPDIGAGLVAVASMPVASASGDVVVTPVESASHPAAASTPVAPVAGDRSEAAKTSMPEATRAEDSATSAPAASDVATASVPVAASSDRADAMASAPTASTSDHADVATASAPEASTLGHAASEPAASTSSGHEDAASASALVASSLERTEAPVTPPNEPNPGTPTEASAAPASSDSAQPETPSAPGVDSTPVAAAPASGESDPNPAPDARAPSTPDATPDVSSTALSRTPATGAARAAVRPLTARPIDARPSANTRPVPGSKTPVTRKLGEAQVLSQDSAIATAESALAQVAARVRDARPRGVDIPADAEFNGELLRRVREARSLSIQQLADRTRISVRHLENVEADRYTALPPPVYLRGILMNLARELGLDPLRVSKSYLGLFSEKPAKSGR</sequence>
<dbReference type="EMBL" id="RAVZ01000096">
    <property type="protein sequence ID" value="RKG87509.1"/>
    <property type="molecule type" value="Genomic_DNA"/>
</dbReference>
<comment type="caution">
    <text evidence="3">The sequence shown here is derived from an EMBL/GenBank/DDBJ whole genome shotgun (WGS) entry which is preliminary data.</text>
</comment>
<evidence type="ECO:0000313" key="3">
    <source>
        <dbReference type="EMBL" id="RKG87509.1"/>
    </source>
</evidence>
<evidence type="ECO:0000313" key="4">
    <source>
        <dbReference type="Proteomes" id="UP000268094"/>
    </source>
</evidence>
<feature type="compositionally biased region" description="Low complexity" evidence="1">
    <location>
        <begin position="419"/>
        <end position="433"/>
    </location>
</feature>
<dbReference type="Pfam" id="PF13413">
    <property type="entry name" value="HTH_25"/>
    <property type="match status" value="1"/>
</dbReference>
<evidence type="ECO:0000256" key="1">
    <source>
        <dbReference type="SAM" id="MobiDB-lite"/>
    </source>
</evidence>
<feature type="region of interest" description="Disordered" evidence="1">
    <location>
        <begin position="133"/>
        <end position="179"/>
    </location>
</feature>
<dbReference type="OrthoDB" id="9797543at2"/>
<dbReference type="CDD" id="cd00093">
    <property type="entry name" value="HTH_XRE"/>
    <property type="match status" value="1"/>
</dbReference>
<dbReference type="SMART" id="SM00530">
    <property type="entry name" value="HTH_XRE"/>
    <property type="match status" value="1"/>
</dbReference>